<dbReference type="Proteomes" id="UP001364695">
    <property type="component" value="Unassembled WGS sequence"/>
</dbReference>
<keyword evidence="2" id="KW-1185">Reference proteome</keyword>
<comment type="caution">
    <text evidence="1">The sequence shown here is derived from an EMBL/GenBank/DDBJ whole genome shotgun (WGS) entry which is preliminary data.</text>
</comment>
<evidence type="ECO:0000313" key="2">
    <source>
        <dbReference type="Proteomes" id="UP001364695"/>
    </source>
</evidence>
<reference evidence="1" key="1">
    <citation type="submission" date="2023-10" db="EMBL/GenBank/DDBJ databases">
        <title>Amphibacter perezi, gen. nov., sp. nov. a novel taxa of the family Comamonadaceae, class Betaproteobacteria isolated from the skin microbiota of Pelophylax perezi from different populations.</title>
        <authorList>
            <person name="Costa S."/>
            <person name="Proenca D.N."/>
            <person name="Lopes I."/>
            <person name="Morais P.V."/>
        </authorList>
    </citation>
    <scope>NUCLEOTIDE SEQUENCE</scope>
    <source>
        <strain evidence="1">SL12-8</strain>
    </source>
</reference>
<proteinExistence type="predicted"/>
<name>A0ACC6P4U9_9BURK</name>
<dbReference type="EMBL" id="JAWDIE010000021">
    <property type="protein sequence ID" value="MEJ7139207.1"/>
    <property type="molecule type" value="Genomic_DNA"/>
</dbReference>
<gene>
    <name evidence="1" type="ORF">RV045_12320</name>
</gene>
<sequence>MTRTATQRPAGLKLSAIALLIALTATAVATMAPSPAWAQNAAAAAAKSAAASTAQSEEDRLNAAALEGEQDAAADAKNAVSDPLEGYNRAMFGINDAIDGAVVAPVARAYQQVTPTPIQKGVGNFFGNLRDVWSTVNLALQGRGRDGLAMLMRVATNTTLGFGGLIDVGSAVGLTRVPSDLGLTLGHWGVPSGPYVVLPLLGPSTVRDTAGTASGMAATSSSYYLDTPAQQYFATGLNLVDQRARLLSVTDAVNVAALDKYSFVRNAYLAQRNDSVQRTFDPASGPTAAENAPDAQP</sequence>
<evidence type="ECO:0000313" key="1">
    <source>
        <dbReference type="EMBL" id="MEJ7139207.1"/>
    </source>
</evidence>
<organism evidence="1 2">
    <name type="scientific">Amphibiibacter pelophylacis</name>
    <dbReference type="NCBI Taxonomy" id="1799477"/>
    <lineage>
        <taxon>Bacteria</taxon>
        <taxon>Pseudomonadati</taxon>
        <taxon>Pseudomonadota</taxon>
        <taxon>Betaproteobacteria</taxon>
        <taxon>Burkholderiales</taxon>
        <taxon>Sphaerotilaceae</taxon>
        <taxon>Amphibiibacter</taxon>
    </lineage>
</organism>
<accession>A0ACC6P4U9</accession>
<protein>
    <submittedName>
        <fullName evidence="1">VacJ family lipoprotein</fullName>
    </submittedName>
</protein>
<keyword evidence="1" id="KW-0449">Lipoprotein</keyword>